<dbReference type="KEGG" id="scl:sce6339"/>
<keyword evidence="3" id="KW-1185">Reference proteome</keyword>
<feature type="region of interest" description="Disordered" evidence="1">
    <location>
        <begin position="76"/>
        <end position="99"/>
    </location>
</feature>
<reference evidence="2 3" key="1">
    <citation type="journal article" date="2007" name="Nat. Biotechnol.">
        <title>Complete genome sequence of the myxobacterium Sorangium cellulosum.</title>
        <authorList>
            <person name="Schneiker S."/>
            <person name="Perlova O."/>
            <person name="Kaiser O."/>
            <person name="Gerth K."/>
            <person name="Alici A."/>
            <person name="Altmeyer M.O."/>
            <person name="Bartels D."/>
            <person name="Bekel T."/>
            <person name="Beyer S."/>
            <person name="Bode E."/>
            <person name="Bode H.B."/>
            <person name="Bolten C.J."/>
            <person name="Choudhuri J.V."/>
            <person name="Doss S."/>
            <person name="Elnakady Y.A."/>
            <person name="Frank B."/>
            <person name="Gaigalat L."/>
            <person name="Goesmann A."/>
            <person name="Groeger C."/>
            <person name="Gross F."/>
            <person name="Jelsbak L."/>
            <person name="Jelsbak L."/>
            <person name="Kalinowski J."/>
            <person name="Kegler C."/>
            <person name="Knauber T."/>
            <person name="Konietzny S."/>
            <person name="Kopp M."/>
            <person name="Krause L."/>
            <person name="Krug D."/>
            <person name="Linke B."/>
            <person name="Mahmud T."/>
            <person name="Martinez-Arias R."/>
            <person name="McHardy A.C."/>
            <person name="Merai M."/>
            <person name="Meyer F."/>
            <person name="Mormann S."/>
            <person name="Munoz-Dorado J."/>
            <person name="Perez J."/>
            <person name="Pradella S."/>
            <person name="Rachid S."/>
            <person name="Raddatz G."/>
            <person name="Rosenau F."/>
            <person name="Rueckert C."/>
            <person name="Sasse F."/>
            <person name="Scharfe M."/>
            <person name="Schuster S.C."/>
            <person name="Suen G."/>
            <person name="Treuner-Lange A."/>
            <person name="Velicer G.J."/>
            <person name="Vorholter F.-J."/>
            <person name="Weissman K.J."/>
            <person name="Welch R.D."/>
            <person name="Wenzel S.C."/>
            <person name="Whitworth D.E."/>
            <person name="Wilhelm S."/>
            <person name="Wittmann C."/>
            <person name="Bloecker H."/>
            <person name="Puehler A."/>
            <person name="Mueller R."/>
        </authorList>
    </citation>
    <scope>NUCLEOTIDE SEQUENCE [LARGE SCALE GENOMIC DNA]</scope>
    <source>
        <strain evidence="3">So ce56</strain>
    </source>
</reference>
<evidence type="ECO:0000313" key="3">
    <source>
        <dbReference type="Proteomes" id="UP000002139"/>
    </source>
</evidence>
<proteinExistence type="predicted"/>
<protein>
    <submittedName>
        <fullName evidence="2">Uncharacterized protein</fullName>
    </submittedName>
</protein>
<feature type="region of interest" description="Disordered" evidence="1">
    <location>
        <begin position="333"/>
        <end position="395"/>
    </location>
</feature>
<dbReference type="HOGENOM" id="CLU_058626_0_0_7"/>
<feature type="compositionally biased region" description="Low complexity" evidence="1">
    <location>
        <begin position="345"/>
        <end position="395"/>
    </location>
</feature>
<evidence type="ECO:0000256" key="1">
    <source>
        <dbReference type="SAM" id="MobiDB-lite"/>
    </source>
</evidence>
<dbReference type="Proteomes" id="UP000002139">
    <property type="component" value="Chromosome"/>
</dbReference>
<accession>A9GJY7</accession>
<dbReference type="AlphaFoldDB" id="A9GJY7"/>
<dbReference type="EMBL" id="AM746676">
    <property type="protein sequence ID" value="CAN96506.1"/>
    <property type="molecule type" value="Genomic_DNA"/>
</dbReference>
<evidence type="ECO:0000313" key="2">
    <source>
        <dbReference type="EMBL" id="CAN96506.1"/>
    </source>
</evidence>
<sequence>MIFPPSCLHVDSLWAKLTTTRRHAVRKSAGRSIDGCAGVIIPARNVRRAPDVLNTSSVRGWSASYLFSAAPRRRTTRGHPLMTKPSPLKKKPAPKKPAAPPQAAAAFDKILPEIEALSPDRLIAINLDIPRVVSQVLGVLPGLLALRSAIVEHVPTHDVALLDRLETYALAAWYAHLAWLSSGGAENALKPLLAEAAPLRENLLSDAEALARRGLLDADTVAEIRAGLGHIDMANDLVALSALFTASWAEVANKTAATEEEVRRAGEIGPQLLAALGVREHGKGPGPTEAADRRARAFSLLVHAYDQTRRAVAYLRWDEEDADTIAPSLYKGRTGRATAHSDTVAAPGGESPAEPATPSAATPAAPNGTAAPAALNGTAAPAVPGAAPNGTAPTG</sequence>
<name>A9GJY7_SORC5</name>
<gene>
    <name evidence="2" type="ordered locus">sce6339</name>
</gene>
<organism evidence="2 3">
    <name type="scientific">Sorangium cellulosum (strain So ce56)</name>
    <name type="common">Polyangium cellulosum (strain So ce56)</name>
    <dbReference type="NCBI Taxonomy" id="448385"/>
    <lineage>
        <taxon>Bacteria</taxon>
        <taxon>Pseudomonadati</taxon>
        <taxon>Myxococcota</taxon>
        <taxon>Polyangia</taxon>
        <taxon>Polyangiales</taxon>
        <taxon>Polyangiaceae</taxon>
        <taxon>Sorangium</taxon>
    </lineage>
</organism>